<dbReference type="Pfam" id="PF08924">
    <property type="entry name" value="Rv2525c_GlyHyd-like"/>
    <property type="match status" value="1"/>
</dbReference>
<gene>
    <name evidence="4" type="ORF">ACFPWU_02055</name>
</gene>
<protein>
    <submittedName>
        <fullName evidence="4">Glycoside hydrolase domain-containing protein</fullName>
    </submittedName>
</protein>
<reference evidence="5" key="1">
    <citation type="journal article" date="2019" name="Int. J. Syst. Evol. Microbiol.">
        <title>The Global Catalogue of Microorganisms (GCM) 10K type strain sequencing project: providing services to taxonomists for standard genome sequencing and annotation.</title>
        <authorList>
            <consortium name="The Broad Institute Genomics Platform"/>
            <consortium name="The Broad Institute Genome Sequencing Center for Infectious Disease"/>
            <person name="Wu L."/>
            <person name="Ma J."/>
        </authorList>
    </citation>
    <scope>NUCLEOTIDE SEQUENCE [LARGE SCALE GENOMIC DNA]</scope>
    <source>
        <strain evidence="5">DFY28</strain>
    </source>
</reference>
<dbReference type="InterPro" id="IPR015020">
    <property type="entry name" value="Rv2525c-like_Glyco_Hydro-like"/>
</dbReference>
<dbReference type="GO" id="GO:0016787">
    <property type="term" value="F:hydrolase activity"/>
    <property type="evidence" value="ECO:0007669"/>
    <property type="project" value="UniProtKB-KW"/>
</dbReference>
<dbReference type="EMBL" id="JBHSQI010000001">
    <property type="protein sequence ID" value="MFC6152447.1"/>
    <property type="molecule type" value="Genomic_DNA"/>
</dbReference>
<proteinExistence type="predicted"/>
<organism evidence="4 5">
    <name type="scientific">Nocardioides yefusunii</name>
    <dbReference type="NCBI Taxonomy" id="2500546"/>
    <lineage>
        <taxon>Bacteria</taxon>
        <taxon>Bacillati</taxon>
        <taxon>Actinomycetota</taxon>
        <taxon>Actinomycetes</taxon>
        <taxon>Propionibacteriales</taxon>
        <taxon>Nocardioidaceae</taxon>
        <taxon>Nocardioides</taxon>
    </lineage>
</organism>
<evidence type="ECO:0000259" key="3">
    <source>
        <dbReference type="Pfam" id="PF08924"/>
    </source>
</evidence>
<dbReference type="Gene3D" id="3.20.20.80">
    <property type="entry name" value="Glycosidases"/>
    <property type="match status" value="1"/>
</dbReference>
<feature type="domain" description="Peptidoglycan binding-like" evidence="2">
    <location>
        <begin position="396"/>
        <end position="446"/>
    </location>
</feature>
<sequence length="451" mass="48657">MRHTLVRSRSTRQRGARAGAVVAVALALCASLLGGPAQAAPSGTDGFSGYAFDARCAPTQQEMDVWRTSSQFSGAGIYIGGSMVSCRETATDPGQPHLNSTWVNTQQAKGWRLLPIWVGPEASCHTIYGDVIDSDPARSYAAADARGRSEAAAAVSRARALGLKAGSTLWYDLEGGFDLADDDCRRSTLRFLSGWTLALHQFGYRSGVYSSISAGIHALDNADNLSSGSYVMPDQVWYAWYNGRADTSVDSRWVRPGSWLNQRVHQYQAHTNATYGGVTLTIDRNLMQLNGGAHAPRSLALCSKTSVDLAKYPKLKKGARGKQAKALQCLVKKNGVYTGRLDAKFDADVVRSVKKFQRKHTLRVTGRPDARTWTALFAQGSKPLLKVGSAGKPALRLQRSLRAAGVTSVKPTGIVTDQTARAVTKYQKKVGLAPTGVVTPDVWVALQKGRR</sequence>
<feature type="domain" description="Rv2525c-like glycoside hydrolase-like" evidence="3">
    <location>
        <begin position="66"/>
        <end position="286"/>
    </location>
</feature>
<evidence type="ECO:0000313" key="4">
    <source>
        <dbReference type="EMBL" id="MFC6152447.1"/>
    </source>
</evidence>
<dbReference type="Gene3D" id="1.10.101.10">
    <property type="entry name" value="PGBD-like superfamily/PGBD"/>
    <property type="match status" value="2"/>
</dbReference>
<evidence type="ECO:0000259" key="2">
    <source>
        <dbReference type="Pfam" id="PF01471"/>
    </source>
</evidence>
<feature type="chain" id="PRO_5045338839" evidence="1">
    <location>
        <begin position="40"/>
        <end position="451"/>
    </location>
</feature>
<keyword evidence="1" id="KW-0732">Signal</keyword>
<dbReference type="InterPro" id="IPR017853">
    <property type="entry name" value="GH"/>
</dbReference>
<dbReference type="RefSeq" id="WP_128220733.1">
    <property type="nucleotide sequence ID" value="NZ_CP034929.1"/>
</dbReference>
<dbReference type="Pfam" id="PF01471">
    <property type="entry name" value="PG_binding_1"/>
    <property type="match status" value="2"/>
</dbReference>
<dbReference type="InterPro" id="IPR002477">
    <property type="entry name" value="Peptidoglycan-bd-like"/>
</dbReference>
<name>A0ABW1QUC4_9ACTN</name>
<comment type="caution">
    <text evidence="4">The sequence shown here is derived from an EMBL/GenBank/DDBJ whole genome shotgun (WGS) entry which is preliminary data.</text>
</comment>
<dbReference type="InterPro" id="IPR036366">
    <property type="entry name" value="PGBDSf"/>
</dbReference>
<feature type="signal peptide" evidence="1">
    <location>
        <begin position="1"/>
        <end position="39"/>
    </location>
</feature>
<dbReference type="SUPFAM" id="SSF47090">
    <property type="entry name" value="PGBD-like"/>
    <property type="match status" value="2"/>
</dbReference>
<dbReference type="SUPFAM" id="SSF51445">
    <property type="entry name" value="(Trans)glycosidases"/>
    <property type="match status" value="1"/>
</dbReference>
<keyword evidence="4" id="KW-0378">Hydrolase</keyword>
<dbReference type="Proteomes" id="UP001596098">
    <property type="component" value="Unassembled WGS sequence"/>
</dbReference>
<keyword evidence="5" id="KW-1185">Reference proteome</keyword>
<accession>A0ABW1QUC4</accession>
<feature type="domain" description="Peptidoglycan binding-like" evidence="2">
    <location>
        <begin position="321"/>
        <end position="376"/>
    </location>
</feature>
<evidence type="ECO:0000313" key="5">
    <source>
        <dbReference type="Proteomes" id="UP001596098"/>
    </source>
</evidence>
<evidence type="ECO:0000256" key="1">
    <source>
        <dbReference type="SAM" id="SignalP"/>
    </source>
</evidence>
<dbReference type="InterPro" id="IPR036365">
    <property type="entry name" value="PGBD-like_sf"/>
</dbReference>